<dbReference type="Proteomes" id="UP000175968">
    <property type="component" value="Chromosome"/>
</dbReference>
<dbReference type="KEGG" id="fgl:EM308_08345"/>
<dbReference type="Pfam" id="PF04233">
    <property type="entry name" value="Phage_Mu_F"/>
    <property type="match status" value="1"/>
</dbReference>
<name>A0AAC9N5K0_9FLAO</name>
<dbReference type="InterPro" id="IPR006528">
    <property type="entry name" value="Phage_head_morphogenesis_dom"/>
</dbReference>
<proteinExistence type="predicted"/>
<dbReference type="EMBL" id="CP017479">
    <property type="protein sequence ID" value="AOW09507.1"/>
    <property type="molecule type" value="Genomic_DNA"/>
</dbReference>
<keyword evidence="3" id="KW-1185">Reference proteome</keyword>
<feature type="domain" description="Phage head morphogenesis" evidence="1">
    <location>
        <begin position="118"/>
        <end position="189"/>
    </location>
</feature>
<evidence type="ECO:0000313" key="2">
    <source>
        <dbReference type="EMBL" id="AOW09507.1"/>
    </source>
</evidence>
<evidence type="ECO:0000259" key="1">
    <source>
        <dbReference type="Pfam" id="PF04233"/>
    </source>
</evidence>
<evidence type="ECO:0000313" key="3">
    <source>
        <dbReference type="Proteomes" id="UP000175968"/>
    </source>
</evidence>
<protein>
    <recommendedName>
        <fullName evidence="1">Phage head morphogenesis domain-containing protein</fullName>
    </recommendedName>
</protein>
<reference evidence="2 3" key="1">
    <citation type="submission" date="2016-10" db="EMBL/GenBank/DDBJ databases">
        <title>Flavobacterium gilvum sp. nov., isolated from stream water.</title>
        <authorList>
            <person name="Shin S.-K."/>
            <person name="Cho Y.-J."/>
            <person name="Yi H."/>
        </authorList>
    </citation>
    <scope>NUCLEOTIDE SEQUENCE [LARGE SCALE GENOMIC DNA]</scope>
    <source>
        <strain evidence="2 3">EM1308</strain>
    </source>
</reference>
<dbReference type="AlphaFoldDB" id="A0AAC9N5K0"/>
<gene>
    <name evidence="2" type="ORF">EM308_08345</name>
</gene>
<accession>A0AAC9N5K0</accession>
<organism evidence="2 3">
    <name type="scientific">Flavobacterium gilvum</name>
    <dbReference type="NCBI Taxonomy" id="1492737"/>
    <lineage>
        <taxon>Bacteria</taxon>
        <taxon>Pseudomonadati</taxon>
        <taxon>Bacteroidota</taxon>
        <taxon>Flavobacteriia</taxon>
        <taxon>Flavobacteriales</taxon>
        <taxon>Flavobacteriaceae</taxon>
        <taxon>Flavobacterium</taxon>
    </lineage>
</organism>
<sequence length="473" mass="54240">MPDLADNGENWDDIYTEIARQLLEGEDLDTDSVYRKTAAELVEAMNKGFGGTVFDDNDSRKALQTKFTQNIEHFSYAKTLTQFHLFKDHLFNDKGQIQSFAAVKKAVADTGEVFNNNYLRAEHQFVTQSAIMAHKWDTLNSEYLEFSTVGDSLVRPEHKLFDKFTAPKTDKIWLRLYTPLDWGCRCTVIPGKATNVSKEYNSDWANKMVDPLVKGTIFDNNVALTGVIFNDKHPYFKISDKKTAGIKKPSKENVIDLNNHIKGEFPTNKEIKNILMEYARISPSDFRNGLDDVKFLKSKSYMMQHSMSYSPYTGDWVGGSKITLSSYEFSSIKFNPLEEFRAGLAAIKKGSKMTFNQEYSFESLWHEILHAKTKTKPSRLSQIGTKNMETINQFCARHTYPDFIKKLGGEAIHQKDILDNGYGYKSWITEFRQGLKNRNIDEFKAAKDLMPFLMTDYSSIGSKVVEYYKENAK</sequence>